<dbReference type="EMBL" id="LUEZ02000044">
    <property type="protein sequence ID" value="RDB24446.1"/>
    <property type="molecule type" value="Genomic_DNA"/>
</dbReference>
<dbReference type="Proteomes" id="UP000076154">
    <property type="component" value="Unassembled WGS sequence"/>
</dbReference>
<comment type="caution">
    <text evidence="2">The sequence shown here is derived from an EMBL/GenBank/DDBJ whole genome shotgun (WGS) entry which is preliminary data.</text>
</comment>
<dbReference type="InParanoid" id="A0A369K0F2"/>
<organism evidence="2 3">
    <name type="scientific">Hypsizygus marmoreus</name>
    <name type="common">White beech mushroom</name>
    <name type="synonym">Agaricus marmoreus</name>
    <dbReference type="NCBI Taxonomy" id="39966"/>
    <lineage>
        <taxon>Eukaryota</taxon>
        <taxon>Fungi</taxon>
        <taxon>Dikarya</taxon>
        <taxon>Basidiomycota</taxon>
        <taxon>Agaricomycotina</taxon>
        <taxon>Agaricomycetes</taxon>
        <taxon>Agaricomycetidae</taxon>
        <taxon>Agaricales</taxon>
        <taxon>Tricholomatineae</taxon>
        <taxon>Lyophyllaceae</taxon>
        <taxon>Hypsizygus</taxon>
    </lineage>
</organism>
<protein>
    <recommendedName>
        <fullName evidence="4">Fungal calcium binding protein domain-containing protein</fullName>
    </recommendedName>
</protein>
<reference evidence="2" key="1">
    <citation type="submission" date="2018-04" db="EMBL/GenBank/DDBJ databases">
        <title>Whole genome sequencing of Hypsizygus marmoreus.</title>
        <authorList>
            <person name="Choi I.-G."/>
            <person name="Min B."/>
            <person name="Kim J.-G."/>
            <person name="Kim S."/>
            <person name="Oh Y.-L."/>
            <person name="Kong W.-S."/>
            <person name="Park H."/>
            <person name="Jeong J."/>
            <person name="Song E.-S."/>
        </authorList>
    </citation>
    <scope>NUCLEOTIDE SEQUENCE [LARGE SCALE GENOMIC DNA]</scope>
    <source>
        <strain evidence="2">51987-8</strain>
    </source>
</reference>
<dbReference type="AlphaFoldDB" id="A0A369K0F2"/>
<name>A0A369K0F2_HYPMA</name>
<gene>
    <name evidence="2" type="ORF">Hypma_008413</name>
</gene>
<sequence length="126" mass="12897">MQFTFILGFLVIASAVLAVPTGSTFMRAACDIAGCVAALAPGVVSCAAAASQGGVTESANTVVNLPADCDQCLEAFGVEEKAAAAGNAVKDAALVIRSGISLIPYFEKWTRVSRQTRLTCISPAIE</sequence>
<accession>A0A369K0F2</accession>
<keyword evidence="1" id="KW-0732">Signal</keyword>
<evidence type="ECO:0000313" key="2">
    <source>
        <dbReference type="EMBL" id="RDB24446.1"/>
    </source>
</evidence>
<feature type="signal peptide" evidence="1">
    <location>
        <begin position="1"/>
        <end position="18"/>
    </location>
</feature>
<dbReference type="OrthoDB" id="3036244at2759"/>
<proteinExistence type="predicted"/>
<evidence type="ECO:0000256" key="1">
    <source>
        <dbReference type="SAM" id="SignalP"/>
    </source>
</evidence>
<keyword evidence="3" id="KW-1185">Reference proteome</keyword>
<evidence type="ECO:0008006" key="4">
    <source>
        <dbReference type="Google" id="ProtNLM"/>
    </source>
</evidence>
<evidence type="ECO:0000313" key="3">
    <source>
        <dbReference type="Proteomes" id="UP000076154"/>
    </source>
</evidence>
<feature type="chain" id="PRO_5017059243" description="Fungal calcium binding protein domain-containing protein" evidence="1">
    <location>
        <begin position="19"/>
        <end position="126"/>
    </location>
</feature>